<sequence length="247" mass="27691">MVAAAVHSILAWEPESEADLQFFQNIPWCAEIIKMPGVRAYRGDYPPRRERGMDPVIHGFNYRRPKRRYLTSKVTVFREEGILRYGSFLAEPGVLPTHDVNQSEGLPSGKSVSTPSQREPRSAVTASQGEYPIHIDIFTLGQALYGFPRTIHGGILCLLADGICGKTAFLHRNPVNQMYTAYTNTRFIKPMIIGQDGTITIMMKTQISRVRTTEGKIVVITRFEGPGGLVYATAESMVMEKIWKGRL</sequence>
<organism evidence="2 3">
    <name type="scientific">Xylaria multiplex</name>
    <dbReference type="NCBI Taxonomy" id="323545"/>
    <lineage>
        <taxon>Eukaryota</taxon>
        <taxon>Fungi</taxon>
        <taxon>Dikarya</taxon>
        <taxon>Ascomycota</taxon>
        <taxon>Pezizomycotina</taxon>
        <taxon>Sordariomycetes</taxon>
        <taxon>Xylariomycetidae</taxon>
        <taxon>Xylariales</taxon>
        <taxon>Xylariaceae</taxon>
        <taxon>Xylaria</taxon>
    </lineage>
</organism>
<feature type="compositionally biased region" description="Polar residues" evidence="1">
    <location>
        <begin position="99"/>
        <end position="117"/>
    </location>
</feature>
<dbReference type="InParanoid" id="A0A7C8IU20"/>
<dbReference type="EMBL" id="WUBL01000007">
    <property type="protein sequence ID" value="KAF2972301.1"/>
    <property type="molecule type" value="Genomic_DNA"/>
</dbReference>
<name>A0A7C8IU20_9PEZI</name>
<dbReference type="Proteomes" id="UP000481858">
    <property type="component" value="Unassembled WGS sequence"/>
</dbReference>
<evidence type="ECO:0000256" key="1">
    <source>
        <dbReference type="SAM" id="MobiDB-lite"/>
    </source>
</evidence>
<feature type="region of interest" description="Disordered" evidence="1">
    <location>
        <begin position="99"/>
        <end position="126"/>
    </location>
</feature>
<evidence type="ECO:0000313" key="2">
    <source>
        <dbReference type="EMBL" id="KAF2972301.1"/>
    </source>
</evidence>
<dbReference type="SUPFAM" id="SSF54637">
    <property type="entry name" value="Thioesterase/thiol ester dehydrase-isomerase"/>
    <property type="match status" value="1"/>
</dbReference>
<reference evidence="2 3" key="1">
    <citation type="submission" date="2019-12" db="EMBL/GenBank/DDBJ databases">
        <title>Draft genome sequence of the ascomycete Xylaria multiplex DSM 110363.</title>
        <authorList>
            <person name="Buettner E."/>
            <person name="Kellner H."/>
        </authorList>
    </citation>
    <scope>NUCLEOTIDE SEQUENCE [LARGE SCALE GENOMIC DNA]</scope>
    <source>
        <strain evidence="2 3">DSM 110363</strain>
    </source>
</reference>
<comment type="caution">
    <text evidence="2">The sequence shown here is derived from an EMBL/GenBank/DDBJ whole genome shotgun (WGS) entry which is preliminary data.</text>
</comment>
<dbReference type="Gene3D" id="3.10.129.10">
    <property type="entry name" value="Hotdog Thioesterase"/>
    <property type="match status" value="1"/>
</dbReference>
<protein>
    <recommendedName>
        <fullName evidence="4">Thioesterase domain-containing protein</fullName>
    </recommendedName>
</protein>
<keyword evidence="3" id="KW-1185">Reference proteome</keyword>
<accession>A0A7C8IU20</accession>
<dbReference type="InterPro" id="IPR029069">
    <property type="entry name" value="HotDog_dom_sf"/>
</dbReference>
<dbReference type="AlphaFoldDB" id="A0A7C8IU20"/>
<gene>
    <name evidence="2" type="ORF">GQX73_g1320</name>
</gene>
<proteinExistence type="predicted"/>
<evidence type="ECO:0008006" key="4">
    <source>
        <dbReference type="Google" id="ProtNLM"/>
    </source>
</evidence>
<evidence type="ECO:0000313" key="3">
    <source>
        <dbReference type="Proteomes" id="UP000481858"/>
    </source>
</evidence>
<dbReference type="OrthoDB" id="506431at2759"/>